<name>A0A9D9IY05_9BACT</name>
<sequence>MNTLLTFLLALALNAPFEIDKTVHDFGKVSQKDGPVSCTFTITNTGEEPLSIFAVVSSCGCTGATWPHEAIEPGESGEISASFTNDEGPYPFDKVLTVYTSAQKKPILLHMKGVATK</sequence>
<dbReference type="InterPro" id="IPR011467">
    <property type="entry name" value="DUF1573"/>
</dbReference>
<evidence type="ECO:0000313" key="1">
    <source>
        <dbReference type="EMBL" id="MBO8480116.1"/>
    </source>
</evidence>
<proteinExistence type="predicted"/>
<reference evidence="1" key="1">
    <citation type="submission" date="2020-10" db="EMBL/GenBank/DDBJ databases">
        <authorList>
            <person name="Gilroy R."/>
        </authorList>
    </citation>
    <scope>NUCLEOTIDE SEQUENCE</scope>
    <source>
        <strain evidence="1">B3-1481</strain>
    </source>
</reference>
<dbReference type="PANTHER" id="PTHR37833">
    <property type="entry name" value="LIPOPROTEIN-RELATED"/>
    <property type="match status" value="1"/>
</dbReference>
<accession>A0A9D9IY05</accession>
<organism evidence="1 2">
    <name type="scientific">Candidatus Cryptobacteroides avistercoris</name>
    <dbReference type="NCBI Taxonomy" id="2840758"/>
    <lineage>
        <taxon>Bacteria</taxon>
        <taxon>Pseudomonadati</taxon>
        <taxon>Bacteroidota</taxon>
        <taxon>Bacteroidia</taxon>
        <taxon>Bacteroidales</taxon>
        <taxon>Candidatus Cryptobacteroides</taxon>
    </lineage>
</organism>
<protein>
    <submittedName>
        <fullName evidence="1">DUF1573 domain-containing protein</fullName>
    </submittedName>
</protein>
<dbReference type="InterPro" id="IPR013783">
    <property type="entry name" value="Ig-like_fold"/>
</dbReference>
<evidence type="ECO:0000313" key="2">
    <source>
        <dbReference type="Proteomes" id="UP000823769"/>
    </source>
</evidence>
<dbReference type="EMBL" id="JADILW010000049">
    <property type="protein sequence ID" value="MBO8480116.1"/>
    <property type="molecule type" value="Genomic_DNA"/>
</dbReference>
<dbReference type="Pfam" id="PF07610">
    <property type="entry name" value="DUF1573"/>
    <property type="match status" value="1"/>
</dbReference>
<reference evidence="1" key="2">
    <citation type="journal article" date="2021" name="PeerJ">
        <title>Extensive microbial diversity within the chicken gut microbiome revealed by metagenomics and culture.</title>
        <authorList>
            <person name="Gilroy R."/>
            <person name="Ravi A."/>
            <person name="Getino M."/>
            <person name="Pursley I."/>
            <person name="Horton D.L."/>
            <person name="Alikhan N.F."/>
            <person name="Baker D."/>
            <person name="Gharbi K."/>
            <person name="Hall N."/>
            <person name="Watson M."/>
            <person name="Adriaenssens E.M."/>
            <person name="Foster-Nyarko E."/>
            <person name="Jarju S."/>
            <person name="Secka A."/>
            <person name="Antonio M."/>
            <person name="Oren A."/>
            <person name="Chaudhuri R.R."/>
            <person name="La Ragione R."/>
            <person name="Hildebrand F."/>
            <person name="Pallen M.J."/>
        </authorList>
    </citation>
    <scope>NUCLEOTIDE SEQUENCE</scope>
    <source>
        <strain evidence="1">B3-1481</strain>
    </source>
</reference>
<dbReference type="AlphaFoldDB" id="A0A9D9IY05"/>
<dbReference type="Proteomes" id="UP000823769">
    <property type="component" value="Unassembled WGS sequence"/>
</dbReference>
<gene>
    <name evidence="1" type="ORF">IAB76_03270</name>
</gene>
<dbReference type="PANTHER" id="PTHR37833:SF1">
    <property type="entry name" value="SIGNAL PEPTIDE PROTEIN"/>
    <property type="match status" value="1"/>
</dbReference>
<dbReference type="Gene3D" id="2.60.40.10">
    <property type="entry name" value="Immunoglobulins"/>
    <property type="match status" value="1"/>
</dbReference>
<comment type="caution">
    <text evidence="1">The sequence shown here is derived from an EMBL/GenBank/DDBJ whole genome shotgun (WGS) entry which is preliminary data.</text>
</comment>